<dbReference type="InterPro" id="IPR006344">
    <property type="entry name" value="RecD"/>
</dbReference>
<evidence type="ECO:0000256" key="9">
    <source>
        <dbReference type="ARBA" id="ARBA00023204"/>
    </source>
</evidence>
<dbReference type="GO" id="GO:0005524">
    <property type="term" value="F:ATP binding"/>
    <property type="evidence" value="ECO:0007669"/>
    <property type="project" value="UniProtKB-KW"/>
</dbReference>
<evidence type="ECO:0000259" key="11">
    <source>
        <dbReference type="Pfam" id="PF13538"/>
    </source>
</evidence>
<evidence type="ECO:0000256" key="10">
    <source>
        <dbReference type="ARBA" id="ARBA00023235"/>
    </source>
</evidence>
<dbReference type="AlphaFoldDB" id="A0AA37QC85"/>
<dbReference type="GO" id="GO:0006302">
    <property type="term" value="P:double-strand break repair"/>
    <property type="evidence" value="ECO:0007669"/>
    <property type="project" value="InterPro"/>
</dbReference>
<dbReference type="CDD" id="cd18809">
    <property type="entry name" value="SF1_C_RecD"/>
    <property type="match status" value="1"/>
</dbReference>
<evidence type="ECO:0000256" key="2">
    <source>
        <dbReference type="ARBA" id="ARBA00022741"/>
    </source>
</evidence>
<dbReference type="EMBL" id="BRXS01000001">
    <property type="protein sequence ID" value="GLC23610.1"/>
    <property type="molecule type" value="Genomic_DNA"/>
</dbReference>
<evidence type="ECO:0000256" key="6">
    <source>
        <dbReference type="ARBA" id="ARBA00022839"/>
    </source>
</evidence>
<keyword evidence="6" id="KW-0269">Exonuclease</keyword>
<keyword evidence="14" id="KW-1185">Reference proteome</keyword>
<keyword evidence="10" id="KW-0413">Isomerase</keyword>
<keyword evidence="2" id="KW-0547">Nucleotide-binding</keyword>
<dbReference type="RefSeq" id="WP_284348047.1">
    <property type="nucleotide sequence ID" value="NZ_BRXS01000001.1"/>
</dbReference>
<proteinExistence type="inferred from homology"/>
<dbReference type="InterPro" id="IPR049550">
    <property type="entry name" value="RecD_N"/>
</dbReference>
<evidence type="ECO:0000256" key="3">
    <source>
        <dbReference type="ARBA" id="ARBA00022763"/>
    </source>
</evidence>
<feature type="domain" description="RecBCD enzyme subunit RecD N-terminal" evidence="12">
    <location>
        <begin position="39"/>
        <end position="140"/>
    </location>
</feature>
<dbReference type="Proteomes" id="UP001161325">
    <property type="component" value="Unassembled WGS sequence"/>
</dbReference>
<dbReference type="GO" id="GO:0017116">
    <property type="term" value="F:single-stranded DNA helicase activity"/>
    <property type="evidence" value="ECO:0007669"/>
    <property type="project" value="TreeGrafter"/>
</dbReference>
<dbReference type="Pfam" id="PF13245">
    <property type="entry name" value="AAA_19"/>
    <property type="match status" value="1"/>
</dbReference>
<dbReference type="Pfam" id="PF13538">
    <property type="entry name" value="UvrD_C_2"/>
    <property type="match status" value="1"/>
</dbReference>
<gene>
    <name evidence="13" type="primary">recD</name>
    <name evidence="13" type="ORF">rosag_01230</name>
</gene>
<dbReference type="PANTHER" id="PTHR43788">
    <property type="entry name" value="DNA2/NAM7 HELICASE FAMILY MEMBER"/>
    <property type="match status" value="1"/>
</dbReference>
<dbReference type="Gene3D" id="1.10.10.1020">
    <property type="entry name" value="RecBCD complex, subunit RecD, N-terminal domain"/>
    <property type="match status" value="1"/>
</dbReference>
<sequence>MSVEADLFSSVAQPLDVGALDRRTGDRDAVPGLDELRAHGVLRDVDVHFARTVARLAGVHDPLVLLGLAVASRAPGAGHVCAELDAPERLVRMERAEAATPWPDAAAWRDALANSAVVVAAANAEAGTTCPLVLDGHRLYLARYWAYQRRLQAALRARAGVLRADVDERLLRDGLARLFPATEGSAPDLQRTAAAVAVLRALAVITGGPGTGKTTTVLAVLALLVEQALARGETPPRIALAAPTGKAAARLAESVVSGRARLALPPDVSTHVPAEATTLHRLLGWQPRTPTRFRHDATHPLPYDVVVVDESSMVDLALMAKLLDAVPSHARLVLLGDRDQLASVEAGTILADVCGDGDVPCSATFGAQLARVGAAAGTPAAGKLPAVADAVVRLRVSRRFHDDGGIGALARAINDGDAARALAVLEHDATGQVVWEPSDGGVDRAALAPVRRLALPAYRQSVMLDGPAAALAALDRFRVLAAHRAGTVGVAGLNGAIVEALAREGTLPRDAAGARWWHGQPVMVTENDHALELYNGDVGVVLRDGASGLRAWFRASDGGVRALAPARLPAHETVFAMTVHKSQGSEFDEVVLVLPPRPSPVLTRELLYTGVTRAKSKVTVVGSAEVLRAGIAERVQRASGLREALWG</sequence>
<evidence type="ECO:0000256" key="5">
    <source>
        <dbReference type="ARBA" id="ARBA00022806"/>
    </source>
</evidence>
<dbReference type="SUPFAM" id="SSF52540">
    <property type="entry name" value="P-loop containing nucleoside triphosphate hydrolases"/>
    <property type="match status" value="2"/>
</dbReference>
<dbReference type="NCBIfam" id="TIGR01447">
    <property type="entry name" value="recD"/>
    <property type="match status" value="1"/>
</dbReference>
<dbReference type="InterPro" id="IPR027785">
    <property type="entry name" value="UvrD-like_helicase_C"/>
</dbReference>
<evidence type="ECO:0000313" key="14">
    <source>
        <dbReference type="Proteomes" id="UP001161325"/>
    </source>
</evidence>
<organism evidence="13 14">
    <name type="scientific">Roseisolibacter agri</name>
    <dbReference type="NCBI Taxonomy" id="2014610"/>
    <lineage>
        <taxon>Bacteria</taxon>
        <taxon>Pseudomonadati</taxon>
        <taxon>Gemmatimonadota</taxon>
        <taxon>Gemmatimonadia</taxon>
        <taxon>Gemmatimonadales</taxon>
        <taxon>Gemmatimonadaceae</taxon>
        <taxon>Roseisolibacter</taxon>
    </lineage>
</organism>
<dbReference type="GO" id="GO:0009338">
    <property type="term" value="C:exodeoxyribonuclease V complex"/>
    <property type="evidence" value="ECO:0007669"/>
    <property type="project" value="InterPro"/>
</dbReference>
<evidence type="ECO:0000256" key="7">
    <source>
        <dbReference type="ARBA" id="ARBA00022840"/>
    </source>
</evidence>
<keyword evidence="9" id="KW-0234">DNA repair</keyword>
<dbReference type="InterPro" id="IPR041851">
    <property type="entry name" value="RecD_N_sf"/>
</dbReference>
<dbReference type="InterPro" id="IPR027417">
    <property type="entry name" value="P-loop_NTPase"/>
</dbReference>
<dbReference type="GO" id="GO:0003677">
    <property type="term" value="F:DNA binding"/>
    <property type="evidence" value="ECO:0007669"/>
    <property type="project" value="UniProtKB-KW"/>
</dbReference>
<accession>A0AA37QC85</accession>
<dbReference type="PANTHER" id="PTHR43788:SF6">
    <property type="entry name" value="DNA HELICASE B"/>
    <property type="match status" value="1"/>
</dbReference>
<evidence type="ECO:0000256" key="4">
    <source>
        <dbReference type="ARBA" id="ARBA00022801"/>
    </source>
</evidence>
<dbReference type="HAMAP" id="MF_01487">
    <property type="entry name" value="RecD"/>
    <property type="match status" value="1"/>
</dbReference>
<evidence type="ECO:0000256" key="1">
    <source>
        <dbReference type="ARBA" id="ARBA00022722"/>
    </source>
</evidence>
<dbReference type="Gene3D" id="3.40.50.300">
    <property type="entry name" value="P-loop containing nucleotide triphosphate hydrolases"/>
    <property type="match status" value="3"/>
</dbReference>
<protein>
    <submittedName>
        <fullName evidence="13">RecBCD enzyme subunit RecD</fullName>
    </submittedName>
</protein>
<dbReference type="CDD" id="cd17933">
    <property type="entry name" value="DEXSc_RecD-like"/>
    <property type="match status" value="1"/>
</dbReference>
<dbReference type="GO" id="GO:0006310">
    <property type="term" value="P:DNA recombination"/>
    <property type="evidence" value="ECO:0007669"/>
    <property type="project" value="InterPro"/>
</dbReference>
<feature type="domain" description="UvrD-like helicase C-terminal" evidence="11">
    <location>
        <begin position="574"/>
        <end position="621"/>
    </location>
</feature>
<evidence type="ECO:0000256" key="8">
    <source>
        <dbReference type="ARBA" id="ARBA00023125"/>
    </source>
</evidence>
<keyword evidence="1" id="KW-0540">Nuclease</keyword>
<keyword evidence="8" id="KW-0238">DNA-binding</keyword>
<evidence type="ECO:0000313" key="13">
    <source>
        <dbReference type="EMBL" id="GLC23610.1"/>
    </source>
</evidence>
<dbReference type="InterPro" id="IPR050534">
    <property type="entry name" value="Coronavir_polyprotein_1ab"/>
</dbReference>
<dbReference type="GO" id="GO:0008854">
    <property type="term" value="F:exodeoxyribonuclease V activity"/>
    <property type="evidence" value="ECO:0007669"/>
    <property type="project" value="InterPro"/>
</dbReference>
<reference evidence="13" key="1">
    <citation type="submission" date="2022-08" db="EMBL/GenBank/DDBJ databases">
        <title>Draft genome sequencing of Roseisolibacter agri AW1220.</title>
        <authorList>
            <person name="Tobiishi Y."/>
            <person name="Tonouchi A."/>
        </authorList>
    </citation>
    <scope>NUCLEOTIDE SEQUENCE</scope>
    <source>
        <strain evidence="13">AW1220</strain>
    </source>
</reference>
<keyword evidence="3" id="KW-0227">DNA damage</keyword>
<dbReference type="Pfam" id="PF21185">
    <property type="entry name" value="RecD_N"/>
    <property type="match status" value="1"/>
</dbReference>
<keyword evidence="5" id="KW-0347">Helicase</keyword>
<evidence type="ECO:0000259" key="12">
    <source>
        <dbReference type="Pfam" id="PF21185"/>
    </source>
</evidence>
<keyword evidence="4" id="KW-0378">Hydrolase</keyword>
<keyword evidence="7" id="KW-0067">ATP-binding</keyword>
<comment type="caution">
    <text evidence="13">The sequence shown here is derived from an EMBL/GenBank/DDBJ whole genome shotgun (WGS) entry which is preliminary data.</text>
</comment>
<name>A0AA37QC85_9BACT</name>